<keyword evidence="3 5" id="KW-0732">Signal</keyword>
<evidence type="ECO:0000313" key="7">
    <source>
        <dbReference type="Proteomes" id="UP000230069"/>
    </source>
</evidence>
<evidence type="ECO:0000313" key="6">
    <source>
        <dbReference type="EMBL" id="PIA35932.1"/>
    </source>
</evidence>
<comment type="similarity">
    <text evidence="1">Belongs to the plant rapid alkalinization factor (RALF) family.</text>
</comment>
<sequence length="129" mass="15001">MLMKSFFLALLFQIILSTCNGVHVMDTTTTSFQHNEMEVMVKKACTGKMGLCFWETKKVVEDDIEVEMDSEINRRVLYEQKKYISYETLKRDVVPCDRPGAPYYDCHHMGQANPYSRGCEVITRCRGNR</sequence>
<dbReference type="GO" id="GO:0009506">
    <property type="term" value="C:plasmodesma"/>
    <property type="evidence" value="ECO:0007669"/>
    <property type="project" value="TreeGrafter"/>
</dbReference>
<dbReference type="Proteomes" id="UP000230069">
    <property type="component" value="Unassembled WGS sequence"/>
</dbReference>
<evidence type="ECO:0000256" key="4">
    <source>
        <dbReference type="ARBA" id="ARBA00023157"/>
    </source>
</evidence>
<accession>A0A2G5CXD2</accession>
<dbReference type="GO" id="GO:0019722">
    <property type="term" value="P:calcium-mediated signaling"/>
    <property type="evidence" value="ECO:0007669"/>
    <property type="project" value="TreeGrafter"/>
</dbReference>
<dbReference type="OrthoDB" id="1906275at2759"/>
<feature type="chain" id="PRO_5013653493" description="Rapid alkalinization factor 1" evidence="5">
    <location>
        <begin position="22"/>
        <end position="129"/>
    </location>
</feature>
<dbReference type="PANTHER" id="PTHR33136">
    <property type="entry name" value="RAPID ALKALINIZATION FACTOR-LIKE"/>
    <property type="match status" value="1"/>
</dbReference>
<keyword evidence="4" id="KW-1015">Disulfide bond</keyword>
<dbReference type="PANTHER" id="PTHR33136:SF36">
    <property type="entry name" value="PROTEIN RALF-LIKE 31"/>
    <property type="match status" value="1"/>
</dbReference>
<dbReference type="Pfam" id="PF05498">
    <property type="entry name" value="RALF"/>
    <property type="match status" value="1"/>
</dbReference>
<protein>
    <recommendedName>
        <fullName evidence="8">Rapid alkalinization factor 1</fullName>
    </recommendedName>
</protein>
<keyword evidence="7" id="KW-1185">Reference proteome</keyword>
<evidence type="ECO:0000256" key="3">
    <source>
        <dbReference type="ARBA" id="ARBA00022729"/>
    </source>
</evidence>
<organism evidence="6 7">
    <name type="scientific">Aquilegia coerulea</name>
    <name type="common">Rocky mountain columbine</name>
    <dbReference type="NCBI Taxonomy" id="218851"/>
    <lineage>
        <taxon>Eukaryota</taxon>
        <taxon>Viridiplantae</taxon>
        <taxon>Streptophyta</taxon>
        <taxon>Embryophyta</taxon>
        <taxon>Tracheophyta</taxon>
        <taxon>Spermatophyta</taxon>
        <taxon>Magnoliopsida</taxon>
        <taxon>Ranunculales</taxon>
        <taxon>Ranunculaceae</taxon>
        <taxon>Thalictroideae</taxon>
        <taxon>Aquilegia</taxon>
    </lineage>
</organism>
<dbReference type="AlphaFoldDB" id="A0A2G5CXD2"/>
<dbReference type="InterPro" id="IPR008801">
    <property type="entry name" value="RALF"/>
</dbReference>
<dbReference type="GO" id="GO:0005179">
    <property type="term" value="F:hormone activity"/>
    <property type="evidence" value="ECO:0007669"/>
    <property type="project" value="UniProtKB-KW"/>
</dbReference>
<evidence type="ECO:0000256" key="5">
    <source>
        <dbReference type="SAM" id="SignalP"/>
    </source>
</evidence>
<evidence type="ECO:0000256" key="2">
    <source>
        <dbReference type="ARBA" id="ARBA00022702"/>
    </source>
</evidence>
<gene>
    <name evidence="6" type="ORF">AQUCO_03400076v1</name>
</gene>
<dbReference type="EMBL" id="KZ305051">
    <property type="protein sequence ID" value="PIA35932.1"/>
    <property type="molecule type" value="Genomic_DNA"/>
</dbReference>
<dbReference type="InParanoid" id="A0A2G5CXD2"/>
<proteinExistence type="inferred from homology"/>
<keyword evidence="2" id="KW-0372">Hormone</keyword>
<name>A0A2G5CXD2_AQUCA</name>
<evidence type="ECO:0008006" key="8">
    <source>
        <dbReference type="Google" id="ProtNLM"/>
    </source>
</evidence>
<evidence type="ECO:0000256" key="1">
    <source>
        <dbReference type="ARBA" id="ARBA00009178"/>
    </source>
</evidence>
<feature type="signal peptide" evidence="5">
    <location>
        <begin position="1"/>
        <end position="21"/>
    </location>
</feature>
<reference evidence="6 7" key="1">
    <citation type="submission" date="2017-09" db="EMBL/GenBank/DDBJ databases">
        <title>WGS assembly of Aquilegia coerulea Goldsmith.</title>
        <authorList>
            <person name="Hodges S."/>
            <person name="Kramer E."/>
            <person name="Nordborg M."/>
            <person name="Tomkins J."/>
            <person name="Borevitz J."/>
            <person name="Derieg N."/>
            <person name="Yan J."/>
            <person name="Mihaltcheva S."/>
            <person name="Hayes R.D."/>
            <person name="Rokhsar D."/>
        </authorList>
    </citation>
    <scope>NUCLEOTIDE SEQUENCE [LARGE SCALE GENOMIC DNA]</scope>
    <source>
        <strain evidence="7">cv. Goldsmith</strain>
    </source>
</reference>